<evidence type="ECO:0000256" key="1">
    <source>
        <dbReference type="ARBA" id="ARBA00005384"/>
    </source>
</evidence>
<feature type="domain" description="HTH gntR-type" evidence="7">
    <location>
        <begin position="37"/>
        <end position="105"/>
    </location>
</feature>
<evidence type="ECO:0000256" key="3">
    <source>
        <dbReference type="ARBA" id="ARBA00023015"/>
    </source>
</evidence>
<name>A0A4Y3QW57_STRCI</name>
<accession>A0A4Y3QW57</accession>
<comment type="similarity">
    <text evidence="1">In the C-terminal section; belongs to the class-I pyridoxal-phosphate-dependent aminotransferase family.</text>
</comment>
<evidence type="ECO:0000256" key="4">
    <source>
        <dbReference type="ARBA" id="ARBA00023125"/>
    </source>
</evidence>
<organism evidence="8 9">
    <name type="scientific">Streptomyces cacaoi</name>
    <dbReference type="NCBI Taxonomy" id="1898"/>
    <lineage>
        <taxon>Bacteria</taxon>
        <taxon>Bacillati</taxon>
        <taxon>Actinomycetota</taxon>
        <taxon>Actinomycetes</taxon>
        <taxon>Kitasatosporales</taxon>
        <taxon>Streptomycetaceae</taxon>
        <taxon>Streptomyces</taxon>
    </lineage>
</organism>
<dbReference type="InterPro" id="IPR015421">
    <property type="entry name" value="PyrdxlP-dep_Trfase_major"/>
</dbReference>
<dbReference type="SUPFAM" id="SSF46785">
    <property type="entry name" value="Winged helix' DNA-binding domain"/>
    <property type="match status" value="1"/>
</dbReference>
<dbReference type="Proteomes" id="UP000319210">
    <property type="component" value="Unassembled WGS sequence"/>
</dbReference>
<dbReference type="Pfam" id="PF00155">
    <property type="entry name" value="Aminotran_1_2"/>
    <property type="match status" value="1"/>
</dbReference>
<keyword evidence="4" id="KW-0238">DNA-binding</keyword>
<feature type="region of interest" description="Disordered" evidence="6">
    <location>
        <begin position="1"/>
        <end position="30"/>
    </location>
</feature>
<dbReference type="PANTHER" id="PTHR46577">
    <property type="entry name" value="HTH-TYPE TRANSCRIPTIONAL REGULATORY PROTEIN GABR"/>
    <property type="match status" value="1"/>
</dbReference>
<evidence type="ECO:0000256" key="2">
    <source>
        <dbReference type="ARBA" id="ARBA00022898"/>
    </source>
</evidence>
<evidence type="ECO:0000313" key="8">
    <source>
        <dbReference type="EMBL" id="GEB49646.1"/>
    </source>
</evidence>
<dbReference type="Gene3D" id="3.40.640.10">
    <property type="entry name" value="Type I PLP-dependent aspartate aminotransferase-like (Major domain)"/>
    <property type="match status" value="1"/>
</dbReference>
<dbReference type="PRINTS" id="PR00035">
    <property type="entry name" value="HTHGNTR"/>
</dbReference>
<dbReference type="InterPro" id="IPR036388">
    <property type="entry name" value="WH-like_DNA-bd_sf"/>
</dbReference>
<dbReference type="InterPro" id="IPR036390">
    <property type="entry name" value="WH_DNA-bd_sf"/>
</dbReference>
<dbReference type="OrthoDB" id="594134at2"/>
<evidence type="ECO:0000256" key="5">
    <source>
        <dbReference type="ARBA" id="ARBA00023163"/>
    </source>
</evidence>
<sequence length="509" mass="53775">MERSIDGAGNRSETPTGPPPGSGTDFLQLDPAQAPRHGLADWLTDQLRSALVDGRLRPGATLPATRTLAAELGVSRGVVTEAYRRLAEDGHVAGAGRRGTVVVAVPPRAAAPGPVPAAPPRFPAPLPAPDQEVFDALRAAPATWDLTPGTPDLGAFPRAAWLRAERAALDGDPAAALGYGDPRGAPELRQAVTAWLARTRGIRAAPDEVLIVSGAAQALGLLAQALLPTGLRTLAVEDPGSLGSRQAVRHWGMETLPVPVDEDGILVRELCASGAPAAMLTPAHQFPMGVVLAGARRRELRRWAESDGGLIVEDDYDAEHRYDRPPTPALRAMLPEHVVYLGSASKLLAPGLRIGWLLAPRRLREPLIEAKRYADLGSPVLPQLVLARLMTSGALERHWRQLRSRHRRRRDAMVDALGARLPDARVHGAAAGLHLTVTFPDTAGDDVALAAAALARGVKVHPLGWHRCRPGTPGLVLGYAATPPTRLTEAVTTLAHTLTGPPRSSPPGA</sequence>
<keyword evidence="5" id="KW-0804">Transcription</keyword>
<protein>
    <submittedName>
        <fullName evidence="8">GntR family transcriptional regulator</fullName>
    </submittedName>
</protein>
<dbReference type="GO" id="GO:0030170">
    <property type="term" value="F:pyridoxal phosphate binding"/>
    <property type="evidence" value="ECO:0007669"/>
    <property type="project" value="InterPro"/>
</dbReference>
<dbReference type="GO" id="GO:0003700">
    <property type="term" value="F:DNA-binding transcription factor activity"/>
    <property type="evidence" value="ECO:0007669"/>
    <property type="project" value="InterPro"/>
</dbReference>
<keyword evidence="3" id="KW-0805">Transcription regulation</keyword>
<evidence type="ECO:0000259" key="7">
    <source>
        <dbReference type="PROSITE" id="PS50949"/>
    </source>
</evidence>
<dbReference type="InterPro" id="IPR015424">
    <property type="entry name" value="PyrdxlP-dep_Trfase"/>
</dbReference>
<dbReference type="RefSeq" id="WP_141275330.1">
    <property type="nucleotide sequence ID" value="NZ_BJMM01000007.1"/>
</dbReference>
<proteinExistence type="inferred from homology"/>
<dbReference type="CDD" id="cd07377">
    <property type="entry name" value="WHTH_GntR"/>
    <property type="match status" value="1"/>
</dbReference>
<keyword evidence="2" id="KW-0663">Pyridoxal phosphate</keyword>
<dbReference type="InterPro" id="IPR000524">
    <property type="entry name" value="Tscrpt_reg_HTH_GntR"/>
</dbReference>
<dbReference type="GO" id="GO:0003677">
    <property type="term" value="F:DNA binding"/>
    <property type="evidence" value="ECO:0007669"/>
    <property type="project" value="UniProtKB-KW"/>
</dbReference>
<dbReference type="PANTHER" id="PTHR46577:SF1">
    <property type="entry name" value="HTH-TYPE TRANSCRIPTIONAL REGULATORY PROTEIN GABR"/>
    <property type="match status" value="1"/>
</dbReference>
<dbReference type="AlphaFoldDB" id="A0A4Y3QW57"/>
<dbReference type="InterPro" id="IPR051446">
    <property type="entry name" value="HTH_trans_reg/aminotransferase"/>
</dbReference>
<keyword evidence="9" id="KW-1185">Reference proteome</keyword>
<comment type="caution">
    <text evidence="8">The sequence shown here is derived from an EMBL/GenBank/DDBJ whole genome shotgun (WGS) entry which is preliminary data.</text>
</comment>
<dbReference type="PROSITE" id="PS50949">
    <property type="entry name" value="HTH_GNTR"/>
    <property type="match status" value="1"/>
</dbReference>
<dbReference type="EMBL" id="BJMM01000007">
    <property type="protein sequence ID" value="GEB49646.1"/>
    <property type="molecule type" value="Genomic_DNA"/>
</dbReference>
<dbReference type="Gene3D" id="1.10.10.10">
    <property type="entry name" value="Winged helix-like DNA-binding domain superfamily/Winged helix DNA-binding domain"/>
    <property type="match status" value="1"/>
</dbReference>
<dbReference type="SUPFAM" id="SSF53383">
    <property type="entry name" value="PLP-dependent transferases"/>
    <property type="match status" value="1"/>
</dbReference>
<dbReference type="SMART" id="SM00345">
    <property type="entry name" value="HTH_GNTR"/>
    <property type="match status" value="1"/>
</dbReference>
<dbReference type="CDD" id="cd00609">
    <property type="entry name" value="AAT_like"/>
    <property type="match status" value="1"/>
</dbReference>
<dbReference type="Pfam" id="PF00392">
    <property type="entry name" value="GntR"/>
    <property type="match status" value="1"/>
</dbReference>
<evidence type="ECO:0000256" key="6">
    <source>
        <dbReference type="SAM" id="MobiDB-lite"/>
    </source>
</evidence>
<reference evidence="8 9" key="1">
    <citation type="submission" date="2019-06" db="EMBL/GenBank/DDBJ databases">
        <title>Whole genome shotgun sequence of Streptomyces cacaoi subsp. cacaoi NBRC 12748.</title>
        <authorList>
            <person name="Hosoyama A."/>
            <person name="Uohara A."/>
            <person name="Ohji S."/>
            <person name="Ichikawa N."/>
        </authorList>
    </citation>
    <scope>NUCLEOTIDE SEQUENCE [LARGE SCALE GENOMIC DNA]</scope>
    <source>
        <strain evidence="8 9">NBRC 12748</strain>
    </source>
</reference>
<gene>
    <name evidence="8" type="ORF">SCA03_21970</name>
</gene>
<evidence type="ECO:0000313" key="9">
    <source>
        <dbReference type="Proteomes" id="UP000319210"/>
    </source>
</evidence>
<dbReference type="InterPro" id="IPR004839">
    <property type="entry name" value="Aminotransferase_I/II_large"/>
</dbReference>